<protein>
    <submittedName>
        <fullName evidence="1">Uncharacterized protein</fullName>
    </submittedName>
</protein>
<accession>A0AA35YF25</accession>
<dbReference type="Proteomes" id="UP001177003">
    <property type="component" value="Chromosome 2"/>
</dbReference>
<name>A0AA35YF25_LACSI</name>
<reference evidence="1" key="1">
    <citation type="submission" date="2023-04" db="EMBL/GenBank/DDBJ databases">
        <authorList>
            <person name="Vijverberg K."/>
            <person name="Xiong W."/>
            <person name="Schranz E."/>
        </authorList>
    </citation>
    <scope>NUCLEOTIDE SEQUENCE</scope>
</reference>
<proteinExistence type="predicted"/>
<gene>
    <name evidence="1" type="ORF">LSALG_LOCUS12959</name>
</gene>
<dbReference type="AlphaFoldDB" id="A0AA35YF25"/>
<dbReference type="EMBL" id="OX465078">
    <property type="protein sequence ID" value="CAI9272767.1"/>
    <property type="molecule type" value="Genomic_DNA"/>
</dbReference>
<organism evidence="1 2">
    <name type="scientific">Lactuca saligna</name>
    <name type="common">Willowleaf lettuce</name>
    <dbReference type="NCBI Taxonomy" id="75948"/>
    <lineage>
        <taxon>Eukaryota</taxon>
        <taxon>Viridiplantae</taxon>
        <taxon>Streptophyta</taxon>
        <taxon>Embryophyta</taxon>
        <taxon>Tracheophyta</taxon>
        <taxon>Spermatophyta</taxon>
        <taxon>Magnoliopsida</taxon>
        <taxon>eudicotyledons</taxon>
        <taxon>Gunneridae</taxon>
        <taxon>Pentapetalae</taxon>
        <taxon>asterids</taxon>
        <taxon>campanulids</taxon>
        <taxon>Asterales</taxon>
        <taxon>Asteraceae</taxon>
        <taxon>Cichorioideae</taxon>
        <taxon>Cichorieae</taxon>
        <taxon>Lactucinae</taxon>
        <taxon>Lactuca</taxon>
    </lineage>
</organism>
<sequence>MQSARNQDDNVMVSNMSTVLSSYAHNVAKSRFLGLISARSECVTVLPWVFDPVRGVNAVLLYAVSPDTRASQVMLKVKGYQFMTEVDPVGSLAPRVTVTSSQP</sequence>
<evidence type="ECO:0000313" key="2">
    <source>
        <dbReference type="Proteomes" id="UP001177003"/>
    </source>
</evidence>
<evidence type="ECO:0000313" key="1">
    <source>
        <dbReference type="EMBL" id="CAI9272767.1"/>
    </source>
</evidence>
<keyword evidence="2" id="KW-1185">Reference proteome</keyword>